<keyword evidence="1" id="KW-0472">Membrane</keyword>
<dbReference type="Pfam" id="PF18901">
    <property type="entry name" value="DUF5657"/>
    <property type="match status" value="1"/>
</dbReference>
<accession>A0A0G0WCF4</accession>
<keyword evidence="1" id="KW-1133">Transmembrane helix</keyword>
<proteinExistence type="predicted"/>
<name>A0A0G0WCF4_9BACT</name>
<dbReference type="AlphaFoldDB" id="A0A0G0WCF4"/>
<dbReference type="InterPro" id="IPR043716">
    <property type="entry name" value="DUF5657"/>
</dbReference>
<comment type="caution">
    <text evidence="2">The sequence shown here is derived from an EMBL/GenBank/DDBJ whole genome shotgun (WGS) entry which is preliminary data.</text>
</comment>
<protein>
    <submittedName>
        <fullName evidence="2">Uncharacterized protein</fullName>
    </submittedName>
</protein>
<organism evidence="2 3">
    <name type="scientific">Candidatus Woesebacteria bacterium GW2011_GWA2_40_7</name>
    <dbReference type="NCBI Taxonomy" id="1618562"/>
    <lineage>
        <taxon>Bacteria</taxon>
        <taxon>Candidatus Woeseibacteriota</taxon>
    </lineage>
</organism>
<evidence type="ECO:0000313" key="3">
    <source>
        <dbReference type="Proteomes" id="UP000034013"/>
    </source>
</evidence>
<keyword evidence="1" id="KW-0812">Transmembrane</keyword>
<reference evidence="2 3" key="1">
    <citation type="journal article" date="2015" name="Nature">
        <title>rRNA introns, odd ribosomes, and small enigmatic genomes across a large radiation of phyla.</title>
        <authorList>
            <person name="Brown C.T."/>
            <person name="Hug L.A."/>
            <person name="Thomas B.C."/>
            <person name="Sharon I."/>
            <person name="Castelle C.J."/>
            <person name="Singh A."/>
            <person name="Wilkins M.J."/>
            <person name="Williams K.H."/>
            <person name="Banfield J.F."/>
        </authorList>
    </citation>
    <scope>NUCLEOTIDE SEQUENCE [LARGE SCALE GENOMIC DNA]</scope>
</reference>
<evidence type="ECO:0000256" key="1">
    <source>
        <dbReference type="SAM" id="Phobius"/>
    </source>
</evidence>
<dbReference type="Proteomes" id="UP000034013">
    <property type="component" value="Unassembled WGS sequence"/>
</dbReference>
<evidence type="ECO:0000313" key="2">
    <source>
        <dbReference type="EMBL" id="KKR72932.1"/>
    </source>
</evidence>
<sequence>METLITNINMWMIAKIFALILLGMYLVFALVVVRQVKMMTDTLQLGFESLAKTLSWLHLGFAILVFLTALVIL</sequence>
<dbReference type="EMBL" id="LBZO01000035">
    <property type="protein sequence ID" value="KKR72932.1"/>
    <property type="molecule type" value="Genomic_DNA"/>
</dbReference>
<gene>
    <name evidence="2" type="ORF">UU16_C0035G0013</name>
</gene>
<feature type="transmembrane region" description="Helical" evidence="1">
    <location>
        <begin position="54"/>
        <end position="72"/>
    </location>
</feature>
<feature type="transmembrane region" description="Helical" evidence="1">
    <location>
        <begin position="12"/>
        <end position="33"/>
    </location>
</feature>